<keyword evidence="2" id="KW-1185">Reference proteome</keyword>
<feature type="non-terminal residue" evidence="1">
    <location>
        <position position="475"/>
    </location>
</feature>
<organism evidence="1 2">
    <name type="scientific">Cetraspora pellucida</name>
    <dbReference type="NCBI Taxonomy" id="1433469"/>
    <lineage>
        <taxon>Eukaryota</taxon>
        <taxon>Fungi</taxon>
        <taxon>Fungi incertae sedis</taxon>
        <taxon>Mucoromycota</taxon>
        <taxon>Glomeromycotina</taxon>
        <taxon>Glomeromycetes</taxon>
        <taxon>Diversisporales</taxon>
        <taxon>Gigasporaceae</taxon>
        <taxon>Cetraspora</taxon>
    </lineage>
</organism>
<evidence type="ECO:0000313" key="1">
    <source>
        <dbReference type="EMBL" id="CAG8715729.1"/>
    </source>
</evidence>
<dbReference type="EMBL" id="CAJVPW010027500">
    <property type="protein sequence ID" value="CAG8715729.1"/>
    <property type="molecule type" value="Genomic_DNA"/>
</dbReference>
<dbReference type="Proteomes" id="UP000789366">
    <property type="component" value="Unassembled WGS sequence"/>
</dbReference>
<reference evidence="1" key="1">
    <citation type="submission" date="2021-06" db="EMBL/GenBank/DDBJ databases">
        <authorList>
            <person name="Kallberg Y."/>
            <person name="Tangrot J."/>
            <person name="Rosling A."/>
        </authorList>
    </citation>
    <scope>NUCLEOTIDE SEQUENCE</scope>
    <source>
        <strain evidence="1">28 12/20/2015</strain>
    </source>
</reference>
<gene>
    <name evidence="1" type="ORF">SPELUC_LOCUS12103</name>
</gene>
<accession>A0ACA9PMD0</accession>
<feature type="non-terminal residue" evidence="1">
    <location>
        <position position="1"/>
    </location>
</feature>
<proteinExistence type="predicted"/>
<sequence length="475" mass="54321">PEETNSDLKENNKLLEETNNEQLFMEKWLENNKLTSDTTQDDDNKLISDTTQDDDKKSTEINNSTYQDIKSHKSDIVVFNSEQNVTTPDKIFKICDSTSLDSLDNPIVIETSIENIERSNNNICNNLIHSDKNESVDEQDNSNLKSDQDIKKSIESLDESSKEIKAETKINAVELVNSMMNKIKTVKNVIDINGNKLPAIIEQDLDLEQNSIEEITNLMNQYDNMSTVEIEPKEEVERYLKESTNSLMMDCEKTRVMEQQMSQDNHTDNNTLKENLYVMQSNINLNDINSILYLSSSPAIIEHRTISVHTEPYKKHVGSYGTTPQDFIPFTNYETQDIVMCVDEKKFDEVMRQNVLGSSEIAYKQHTIMDLIKDPNMNTNTNTEGLLNSVDSETKLITTQEEIISHPSLSDNIITKEEQQYYDVSISEDENLNSKYKMKKPSYGTFLDIYSYSNSVKSVNDPLLSGDEKSAFSSL</sequence>
<protein>
    <submittedName>
        <fullName evidence="1">17689_t:CDS:1</fullName>
    </submittedName>
</protein>
<comment type="caution">
    <text evidence="1">The sequence shown here is derived from an EMBL/GenBank/DDBJ whole genome shotgun (WGS) entry which is preliminary data.</text>
</comment>
<name>A0ACA9PMD0_9GLOM</name>
<evidence type="ECO:0000313" key="2">
    <source>
        <dbReference type="Proteomes" id="UP000789366"/>
    </source>
</evidence>